<dbReference type="Gene3D" id="1.10.287.1060">
    <property type="entry name" value="ESAT-6-like"/>
    <property type="match status" value="1"/>
</dbReference>
<evidence type="ECO:0008006" key="3">
    <source>
        <dbReference type="Google" id="ProtNLM"/>
    </source>
</evidence>
<keyword evidence="2" id="KW-1185">Reference proteome</keyword>
<evidence type="ECO:0000313" key="2">
    <source>
        <dbReference type="Proteomes" id="UP001596203"/>
    </source>
</evidence>
<evidence type="ECO:0000313" key="1">
    <source>
        <dbReference type="EMBL" id="MFC6022323.1"/>
    </source>
</evidence>
<dbReference type="Proteomes" id="UP001596203">
    <property type="component" value="Unassembled WGS sequence"/>
</dbReference>
<reference evidence="2" key="1">
    <citation type="journal article" date="2019" name="Int. J. Syst. Evol. Microbiol.">
        <title>The Global Catalogue of Microorganisms (GCM) 10K type strain sequencing project: providing services to taxonomists for standard genome sequencing and annotation.</title>
        <authorList>
            <consortium name="The Broad Institute Genomics Platform"/>
            <consortium name="The Broad Institute Genome Sequencing Center for Infectious Disease"/>
            <person name="Wu L."/>
            <person name="Ma J."/>
        </authorList>
    </citation>
    <scope>NUCLEOTIDE SEQUENCE [LARGE SCALE GENOMIC DNA]</scope>
    <source>
        <strain evidence="2">ZS-35-S2</strain>
    </source>
</reference>
<sequence>MSEVTVITRAVYNEAKKWKQLSDKVEPILSAVRDLDLSASAFYIGDANTFVHSEAYNGFQNFCEQALAGAAKEFDQLGAALDTVAEAYDRADRVVSLDLNKIYAA</sequence>
<name>A0ABW1KNC1_9ACTN</name>
<organism evidence="1 2">
    <name type="scientific">Plantactinospora solaniradicis</name>
    <dbReference type="NCBI Taxonomy" id="1723736"/>
    <lineage>
        <taxon>Bacteria</taxon>
        <taxon>Bacillati</taxon>
        <taxon>Actinomycetota</taxon>
        <taxon>Actinomycetes</taxon>
        <taxon>Micromonosporales</taxon>
        <taxon>Micromonosporaceae</taxon>
        <taxon>Plantactinospora</taxon>
    </lineage>
</organism>
<accession>A0ABW1KNC1</accession>
<gene>
    <name evidence="1" type="ORF">ACFP2T_39965</name>
</gene>
<protein>
    <recommendedName>
        <fullName evidence="3">PE domain-containing protein</fullName>
    </recommendedName>
</protein>
<comment type="caution">
    <text evidence="1">The sequence shown here is derived from an EMBL/GenBank/DDBJ whole genome shotgun (WGS) entry which is preliminary data.</text>
</comment>
<proteinExistence type="predicted"/>
<dbReference type="EMBL" id="JBHSPR010000060">
    <property type="protein sequence ID" value="MFC6022323.1"/>
    <property type="molecule type" value="Genomic_DNA"/>
</dbReference>
<dbReference type="RefSeq" id="WP_377431800.1">
    <property type="nucleotide sequence ID" value="NZ_JBHSPR010000060.1"/>
</dbReference>